<sequence>MSLVKKATIPEEEEGAPSTRIVFTDEKLFTFEQVHNHQNDRSWHAEAPDMSVLVEHRQNTQSVMAWAGICVSCKTPLIFMDQGVKINQVSCRNILMVIVLLWAQIHLGNADWTFQQGLFSGLHHVGGMVALLTQSQPHGLLNCRPGPVLTGHKSLKSLNTRGKAMIIMIKTMSHDIIWVSKNILSDAEHSLNKAMKNLQKAMIIMQFDFSLTNVPEPI</sequence>
<dbReference type="Proteomes" id="UP001235939">
    <property type="component" value="Chromosome X"/>
</dbReference>
<proteinExistence type="predicted"/>
<name>A0ABY6LSG7_9ARAC</name>
<dbReference type="Gene3D" id="3.30.420.10">
    <property type="entry name" value="Ribonuclease H-like superfamily/Ribonuclease H"/>
    <property type="match status" value="1"/>
</dbReference>
<dbReference type="PANTHER" id="PTHR46068">
    <property type="entry name" value="PROTEIN CBG27172"/>
    <property type="match status" value="1"/>
</dbReference>
<keyword evidence="2" id="KW-1185">Reference proteome</keyword>
<dbReference type="InterPro" id="IPR036397">
    <property type="entry name" value="RNaseH_sf"/>
</dbReference>
<dbReference type="PANTHER" id="PTHR46068:SF1">
    <property type="entry name" value="TRANSPOSASE IS30-LIKE HTH DOMAIN-CONTAINING PROTEIN"/>
    <property type="match status" value="1"/>
</dbReference>
<gene>
    <name evidence="1" type="ORF">LAZ67_X001479</name>
</gene>
<evidence type="ECO:0000313" key="1">
    <source>
        <dbReference type="EMBL" id="UYV84190.1"/>
    </source>
</evidence>
<protein>
    <submittedName>
        <fullName evidence="1">Uncharacterized protein</fullName>
    </submittedName>
</protein>
<reference evidence="1 2" key="1">
    <citation type="submission" date="2022-03" db="EMBL/GenBank/DDBJ databases">
        <title>A chromosomal length assembly of Cordylochernes scorpioides.</title>
        <authorList>
            <person name="Zeh D."/>
            <person name="Zeh J."/>
        </authorList>
    </citation>
    <scope>NUCLEOTIDE SEQUENCE [LARGE SCALE GENOMIC DNA]</scope>
    <source>
        <strain evidence="1">IN4F17</strain>
        <tissue evidence="1">Whole Body</tissue>
    </source>
</reference>
<accession>A0ABY6LSG7</accession>
<evidence type="ECO:0000313" key="2">
    <source>
        <dbReference type="Proteomes" id="UP001235939"/>
    </source>
</evidence>
<dbReference type="EMBL" id="CP092886">
    <property type="protein sequence ID" value="UYV84190.1"/>
    <property type="molecule type" value="Genomic_DNA"/>
</dbReference>
<organism evidence="1 2">
    <name type="scientific">Cordylochernes scorpioides</name>
    <dbReference type="NCBI Taxonomy" id="51811"/>
    <lineage>
        <taxon>Eukaryota</taxon>
        <taxon>Metazoa</taxon>
        <taxon>Ecdysozoa</taxon>
        <taxon>Arthropoda</taxon>
        <taxon>Chelicerata</taxon>
        <taxon>Arachnida</taxon>
        <taxon>Pseudoscorpiones</taxon>
        <taxon>Cheliferoidea</taxon>
        <taxon>Chernetidae</taxon>
        <taxon>Cordylochernes</taxon>
    </lineage>
</organism>